<sequence length="246" mass="26531">MRIKFTIAMLIGCLFMIGGPAAFGAAANESAAFEMTSGGDGSLAVVIAARGTSDVYAYELKLTFDERRLKLEKAEAPPNGFLVDPLVDGARIRVAYTLIGPKQGMKGDMKLATLRFKRLAPGPAELELNEVKLVDSSIESTLFKPALKTKLTDGPGLTDMKGHWAEPSVLEAVKRGDRHRIRRRHVPSGAHGDAGRVRRDAQPGFRTARRPRGASCAHRLCGCEPYSGLGRGFHLGHGGSGHPYRL</sequence>
<organism evidence="3 4">
    <name type="scientific">Cohnella ginsengisoli</name>
    <dbReference type="NCBI Taxonomy" id="425004"/>
    <lineage>
        <taxon>Bacteria</taxon>
        <taxon>Bacillati</taxon>
        <taxon>Bacillota</taxon>
        <taxon>Bacilli</taxon>
        <taxon>Bacillales</taxon>
        <taxon>Paenibacillaceae</taxon>
        <taxon>Cohnella</taxon>
    </lineage>
</organism>
<keyword evidence="4" id="KW-1185">Reference proteome</keyword>
<name>A0A9X4KHQ7_9BACL</name>
<dbReference type="CDD" id="cd08547">
    <property type="entry name" value="Type_II_cohesin"/>
    <property type="match status" value="1"/>
</dbReference>
<dbReference type="Gene3D" id="2.60.40.680">
    <property type="match status" value="1"/>
</dbReference>
<evidence type="ECO:0000256" key="2">
    <source>
        <dbReference type="SAM" id="SignalP"/>
    </source>
</evidence>
<reference evidence="3 4" key="1">
    <citation type="submission" date="2022-10" db="EMBL/GenBank/DDBJ databases">
        <title>Comparative genomic analysis of Cohnella hashimotonis sp. nov., isolated from the International Space Station.</title>
        <authorList>
            <person name="Simpson A."/>
            <person name="Venkateswaran K."/>
        </authorList>
    </citation>
    <scope>NUCLEOTIDE SEQUENCE [LARGE SCALE GENOMIC DNA]</scope>
    <source>
        <strain evidence="3 4">DSM 18997</strain>
    </source>
</reference>
<dbReference type="GO" id="GO:0030246">
    <property type="term" value="F:carbohydrate binding"/>
    <property type="evidence" value="ECO:0007669"/>
    <property type="project" value="InterPro"/>
</dbReference>
<evidence type="ECO:0000256" key="1">
    <source>
        <dbReference type="SAM" id="MobiDB-lite"/>
    </source>
</evidence>
<feature type="signal peptide" evidence="2">
    <location>
        <begin position="1"/>
        <end position="24"/>
    </location>
</feature>
<feature type="region of interest" description="Disordered" evidence="1">
    <location>
        <begin position="186"/>
        <end position="211"/>
    </location>
</feature>
<dbReference type="Proteomes" id="UP001153387">
    <property type="component" value="Unassembled WGS sequence"/>
</dbReference>
<proteinExistence type="predicted"/>
<accession>A0A9X4KHQ7</accession>
<comment type="caution">
    <text evidence="3">The sequence shown here is derived from an EMBL/GenBank/DDBJ whole genome shotgun (WGS) entry which is preliminary data.</text>
</comment>
<evidence type="ECO:0000313" key="4">
    <source>
        <dbReference type="Proteomes" id="UP001153387"/>
    </source>
</evidence>
<dbReference type="SUPFAM" id="SSF49384">
    <property type="entry name" value="Carbohydrate-binding domain"/>
    <property type="match status" value="1"/>
</dbReference>
<protein>
    <submittedName>
        <fullName evidence="3">Cohesin domain-containing protein</fullName>
    </submittedName>
</protein>
<gene>
    <name evidence="3" type="ORF">OMP38_17045</name>
</gene>
<dbReference type="EMBL" id="JAPDHZ010000003">
    <property type="protein sequence ID" value="MDG0792387.1"/>
    <property type="molecule type" value="Genomic_DNA"/>
</dbReference>
<feature type="chain" id="PRO_5040757701" evidence="2">
    <location>
        <begin position="25"/>
        <end position="246"/>
    </location>
</feature>
<evidence type="ECO:0000313" key="3">
    <source>
        <dbReference type="EMBL" id="MDG0792387.1"/>
    </source>
</evidence>
<keyword evidence="2" id="KW-0732">Signal</keyword>
<dbReference type="AlphaFoldDB" id="A0A9X4KHQ7"/>
<dbReference type="InterPro" id="IPR008965">
    <property type="entry name" value="CBM2/CBM3_carb-bd_dom_sf"/>
</dbReference>